<reference evidence="2" key="1">
    <citation type="submission" date="2023-10" db="EMBL/GenBank/DDBJ databases">
        <title>Genome assemblies of two species of porcelain crab, Petrolisthes cinctipes and Petrolisthes manimaculis (Anomura: Porcellanidae).</title>
        <authorList>
            <person name="Angst P."/>
        </authorList>
    </citation>
    <scope>NUCLEOTIDE SEQUENCE</scope>
    <source>
        <strain evidence="2">PB745_01</strain>
        <tissue evidence="2">Gill</tissue>
    </source>
</reference>
<dbReference type="SUPFAM" id="SSF55797">
    <property type="entry name" value="PR-1-like"/>
    <property type="match status" value="1"/>
</dbReference>
<dbReference type="Proteomes" id="UP001286313">
    <property type="component" value="Unassembled WGS sequence"/>
</dbReference>
<keyword evidence="3" id="KW-1185">Reference proteome</keyword>
<dbReference type="AlphaFoldDB" id="A0AAE1BJA5"/>
<evidence type="ECO:0000259" key="1">
    <source>
        <dbReference type="Pfam" id="PF00188"/>
    </source>
</evidence>
<dbReference type="InterPro" id="IPR035940">
    <property type="entry name" value="CAP_sf"/>
</dbReference>
<name>A0AAE1BJA5_PETCI</name>
<evidence type="ECO:0000313" key="3">
    <source>
        <dbReference type="Proteomes" id="UP001286313"/>
    </source>
</evidence>
<proteinExistence type="predicted"/>
<protein>
    <recommendedName>
        <fullName evidence="1">SCP domain-containing protein</fullName>
    </recommendedName>
</protein>
<dbReference type="Pfam" id="PF00188">
    <property type="entry name" value="CAP"/>
    <property type="match status" value="1"/>
</dbReference>
<dbReference type="EMBL" id="JAWQEG010008022">
    <property type="protein sequence ID" value="KAK3851162.1"/>
    <property type="molecule type" value="Genomic_DNA"/>
</dbReference>
<gene>
    <name evidence="2" type="ORF">Pcinc_042168</name>
</gene>
<feature type="domain" description="SCP" evidence="1">
    <location>
        <begin position="76"/>
        <end position="143"/>
    </location>
</feature>
<organism evidence="2 3">
    <name type="scientific">Petrolisthes cinctipes</name>
    <name type="common">Flat porcelain crab</name>
    <dbReference type="NCBI Taxonomy" id="88211"/>
    <lineage>
        <taxon>Eukaryota</taxon>
        <taxon>Metazoa</taxon>
        <taxon>Ecdysozoa</taxon>
        <taxon>Arthropoda</taxon>
        <taxon>Crustacea</taxon>
        <taxon>Multicrustacea</taxon>
        <taxon>Malacostraca</taxon>
        <taxon>Eumalacostraca</taxon>
        <taxon>Eucarida</taxon>
        <taxon>Decapoda</taxon>
        <taxon>Pleocyemata</taxon>
        <taxon>Anomura</taxon>
        <taxon>Galatheoidea</taxon>
        <taxon>Porcellanidae</taxon>
        <taxon>Petrolisthes</taxon>
    </lineage>
</organism>
<evidence type="ECO:0000313" key="2">
    <source>
        <dbReference type="EMBL" id="KAK3851162.1"/>
    </source>
</evidence>
<dbReference type="InterPro" id="IPR014044">
    <property type="entry name" value="CAP_dom"/>
</dbReference>
<sequence>MYYSSYWSYNLTHVTTTTTTTTTTTPPPPPQSFAGWTCENYRQLTTDHTMCKSTPSTCAIYRNGITSHDRLAIVIAHNEYRAKVARGEEGEGLPGPQYSSTDMQELTWNEELARVAQAWASACPDYHDCHDCRKILSKNITNNNINIITKFNEGRETRFPQLRDPERLRPHIEEFLDKVNLTDAILLYAPGQA</sequence>
<dbReference type="Gene3D" id="3.40.33.10">
    <property type="entry name" value="CAP"/>
    <property type="match status" value="1"/>
</dbReference>
<dbReference type="CDD" id="cd05380">
    <property type="entry name" value="CAP_euk"/>
    <property type="match status" value="1"/>
</dbReference>
<accession>A0AAE1BJA5</accession>
<comment type="caution">
    <text evidence="2">The sequence shown here is derived from an EMBL/GenBank/DDBJ whole genome shotgun (WGS) entry which is preliminary data.</text>
</comment>